<reference evidence="10 11" key="1">
    <citation type="submission" date="2018-03" db="EMBL/GenBank/DDBJ databases">
        <title>Arenimonas caeni sp. nov., isolated from activated sludge.</title>
        <authorList>
            <person name="Liu H."/>
        </authorList>
    </citation>
    <scope>NUCLEOTIDE SEQUENCE [LARGE SCALE GENOMIC DNA]</scope>
    <source>
        <strain evidence="11">z29</strain>
    </source>
</reference>
<feature type="domain" description="Peptidase S49" evidence="9">
    <location>
        <begin position="398"/>
        <end position="548"/>
    </location>
</feature>
<dbReference type="Proteomes" id="UP000241736">
    <property type="component" value="Unassembled WGS sequence"/>
</dbReference>
<dbReference type="InterPro" id="IPR004635">
    <property type="entry name" value="Pept_S49_SppA"/>
</dbReference>
<dbReference type="InterPro" id="IPR029045">
    <property type="entry name" value="ClpP/crotonase-like_dom_sf"/>
</dbReference>
<keyword evidence="4" id="KW-0378">Hydrolase</keyword>
<dbReference type="PANTHER" id="PTHR33209:SF1">
    <property type="entry name" value="PEPTIDASE S49 DOMAIN-CONTAINING PROTEIN"/>
    <property type="match status" value="1"/>
</dbReference>
<evidence type="ECO:0000313" key="11">
    <source>
        <dbReference type="Proteomes" id="UP000241736"/>
    </source>
</evidence>
<feature type="active site" description="Nucleophile" evidence="7">
    <location>
        <position position="414"/>
    </location>
</feature>
<sequence>MSQSQAGPIRRFFVGLWNVVNFTRRLVLNLVFIGLLLLVPIFFLALIGLSSGVKPVAEQSALVIRLDGALVEQYSAHPVDRVLNQAMGQGRIETQLRDILRAIEAAKDDKRIDRIVLVTDGFQAAGFAALRDVAAALREFRAAGKQVVAYGTDMEQRAYYLAAQADEVYIDPQGAVILEGLGRYRMYYREGLQDKLGVDVHLFKVGEYKSAAEPYILDAASPEAREADLYWMGDIWNRFLDDIAAARGIERGALDAMINELPERVQAAGGDLGRLALEEKLVDGLRTGHELEQMLIERGALDEEENTFRQVDMRTYLAHMSLPNIALDKRPQVAVVVAQGEITYGQQPPGTVGGESTSALLRQAREDENVKAVLLRVDSPGGGVFPSEQIRREVELTQAAGKPVVVSMGNVAASGGYWISMNADAIYADESTITGSIGIFGLFMTGPRVLDKLGISTDGVGTTPIAGAFDPTRPLDPKVGVIIQSVIEKGYADFIGKVAEARESSPEQIDVHARGRVWSGAQAKERGLVDELGGFAAALDAVAALAKLEEGKYGVRYIERPLTAFEQFIVNMGGQARYEGVVRLLAPSMLGLDRSTAETLEQELRWLDAKARTPYRAVAHCLCDL</sequence>
<feature type="active site" description="Proton donor/acceptor" evidence="7">
    <location>
        <position position="209"/>
    </location>
</feature>
<dbReference type="Pfam" id="PF01343">
    <property type="entry name" value="Peptidase_S49"/>
    <property type="match status" value="2"/>
</dbReference>
<dbReference type="Gene3D" id="3.90.226.10">
    <property type="entry name" value="2-enoyl-CoA Hydratase, Chain A, domain 1"/>
    <property type="match status" value="3"/>
</dbReference>
<dbReference type="InterPro" id="IPR047272">
    <property type="entry name" value="S49_SppA_C"/>
</dbReference>
<feature type="transmembrane region" description="Helical" evidence="8">
    <location>
        <begin position="26"/>
        <end position="49"/>
    </location>
</feature>
<comment type="caution">
    <text evidence="10">The sequence shown here is derived from an EMBL/GenBank/DDBJ whole genome shotgun (WGS) entry which is preliminary data.</text>
</comment>
<dbReference type="GO" id="GO:0008236">
    <property type="term" value="F:serine-type peptidase activity"/>
    <property type="evidence" value="ECO:0007669"/>
    <property type="project" value="UniProtKB-KW"/>
</dbReference>
<proteinExistence type="inferred from homology"/>
<dbReference type="EMBL" id="PVLF01000012">
    <property type="protein sequence ID" value="PRH82220.1"/>
    <property type="molecule type" value="Genomic_DNA"/>
</dbReference>
<dbReference type="CDD" id="cd07023">
    <property type="entry name" value="S49_Sppa_N_C"/>
    <property type="match status" value="1"/>
</dbReference>
<evidence type="ECO:0000256" key="3">
    <source>
        <dbReference type="ARBA" id="ARBA00022670"/>
    </source>
</evidence>
<feature type="domain" description="Peptidase S49" evidence="9">
    <location>
        <begin position="140"/>
        <end position="285"/>
    </location>
</feature>
<keyword evidence="5" id="KW-0720">Serine protease</keyword>
<name>A0A2P6M8D4_9GAMM</name>
<dbReference type="GO" id="GO:0016020">
    <property type="term" value="C:membrane"/>
    <property type="evidence" value="ECO:0007669"/>
    <property type="project" value="UniProtKB-SubCell"/>
</dbReference>
<accession>A0A2P6M8D4</accession>
<protein>
    <submittedName>
        <fullName evidence="10">Signal peptide peptidase SppA</fullName>
    </submittedName>
</protein>
<evidence type="ECO:0000256" key="2">
    <source>
        <dbReference type="ARBA" id="ARBA00008683"/>
    </source>
</evidence>
<keyword evidence="3" id="KW-0645">Protease</keyword>
<dbReference type="CDD" id="cd07018">
    <property type="entry name" value="S49_SppA_67K_type"/>
    <property type="match status" value="1"/>
</dbReference>
<keyword evidence="8" id="KW-0812">Transmembrane</keyword>
<evidence type="ECO:0000256" key="1">
    <source>
        <dbReference type="ARBA" id="ARBA00004370"/>
    </source>
</evidence>
<evidence type="ECO:0000256" key="7">
    <source>
        <dbReference type="PIRSR" id="PIRSR001217-1"/>
    </source>
</evidence>
<dbReference type="AlphaFoldDB" id="A0A2P6M8D4"/>
<dbReference type="NCBIfam" id="TIGR00705">
    <property type="entry name" value="SppA_67K"/>
    <property type="match status" value="1"/>
</dbReference>
<organism evidence="10 11">
    <name type="scientific">Arenimonas caeni</name>
    <dbReference type="NCBI Taxonomy" id="2058085"/>
    <lineage>
        <taxon>Bacteria</taxon>
        <taxon>Pseudomonadati</taxon>
        <taxon>Pseudomonadota</taxon>
        <taxon>Gammaproteobacteria</taxon>
        <taxon>Lysobacterales</taxon>
        <taxon>Lysobacteraceae</taxon>
        <taxon>Arenimonas</taxon>
    </lineage>
</organism>
<dbReference type="SUPFAM" id="SSF52096">
    <property type="entry name" value="ClpP/crotonase"/>
    <property type="match status" value="2"/>
</dbReference>
<dbReference type="PANTHER" id="PTHR33209">
    <property type="entry name" value="PROTEASE 4"/>
    <property type="match status" value="1"/>
</dbReference>
<evidence type="ECO:0000256" key="8">
    <source>
        <dbReference type="SAM" id="Phobius"/>
    </source>
</evidence>
<evidence type="ECO:0000259" key="9">
    <source>
        <dbReference type="Pfam" id="PF01343"/>
    </source>
</evidence>
<dbReference type="RefSeq" id="WP_106990523.1">
    <property type="nucleotide sequence ID" value="NZ_KZ679090.1"/>
</dbReference>
<dbReference type="Gene3D" id="6.20.330.10">
    <property type="match status" value="1"/>
</dbReference>
<dbReference type="InterPro" id="IPR047217">
    <property type="entry name" value="S49_SppA_67K_type_N"/>
</dbReference>
<gene>
    <name evidence="10" type="primary">sppA</name>
    <name evidence="10" type="ORF">C6N40_08145</name>
</gene>
<evidence type="ECO:0000313" key="10">
    <source>
        <dbReference type="EMBL" id="PRH82220.1"/>
    </source>
</evidence>
<comment type="similarity">
    <text evidence="2">Belongs to the peptidase S49 family.</text>
</comment>
<keyword evidence="11" id="KW-1185">Reference proteome</keyword>
<keyword evidence="8" id="KW-1133">Transmembrane helix</keyword>
<keyword evidence="6 8" id="KW-0472">Membrane</keyword>
<evidence type="ECO:0000256" key="5">
    <source>
        <dbReference type="ARBA" id="ARBA00022825"/>
    </source>
</evidence>
<dbReference type="OrthoDB" id="9764363at2"/>
<evidence type="ECO:0000256" key="4">
    <source>
        <dbReference type="ARBA" id="ARBA00022801"/>
    </source>
</evidence>
<dbReference type="GO" id="GO:0006465">
    <property type="term" value="P:signal peptide processing"/>
    <property type="evidence" value="ECO:0007669"/>
    <property type="project" value="InterPro"/>
</dbReference>
<dbReference type="NCBIfam" id="TIGR00706">
    <property type="entry name" value="SppA_dom"/>
    <property type="match status" value="1"/>
</dbReference>
<dbReference type="InterPro" id="IPR004634">
    <property type="entry name" value="Pept_S49_pIV"/>
</dbReference>
<dbReference type="InterPro" id="IPR002142">
    <property type="entry name" value="Peptidase_S49"/>
</dbReference>
<dbReference type="PIRSF" id="PIRSF001217">
    <property type="entry name" value="Protease_4_SppA"/>
    <property type="match status" value="1"/>
</dbReference>
<evidence type="ECO:0000256" key="6">
    <source>
        <dbReference type="ARBA" id="ARBA00023136"/>
    </source>
</evidence>
<comment type="subcellular location">
    <subcellularLocation>
        <location evidence="1">Membrane</location>
    </subcellularLocation>
</comment>